<dbReference type="EMBL" id="BOMF01000037">
    <property type="protein sequence ID" value="GID44709.1"/>
    <property type="molecule type" value="Genomic_DNA"/>
</dbReference>
<dbReference type="RefSeq" id="WP_204295312.1">
    <property type="nucleotide sequence ID" value="NZ_BAAAGQ010000007.1"/>
</dbReference>
<organism evidence="1">
    <name type="scientific">Actinoplanes campanulatus</name>
    <dbReference type="NCBI Taxonomy" id="113559"/>
    <lineage>
        <taxon>Bacteria</taxon>
        <taxon>Bacillati</taxon>
        <taxon>Actinomycetota</taxon>
        <taxon>Actinomycetes</taxon>
        <taxon>Micromonosporales</taxon>
        <taxon>Micromonosporaceae</taxon>
        <taxon>Actinoplanes</taxon>
    </lineage>
</organism>
<reference evidence="1" key="1">
    <citation type="submission" date="2021-01" db="EMBL/GenBank/DDBJ databases">
        <title>Whole genome shotgun sequence of Actinoplanes capillaceus NBRC 16408.</title>
        <authorList>
            <person name="Komaki H."/>
            <person name="Tamura T."/>
        </authorList>
    </citation>
    <scope>NUCLEOTIDE SEQUENCE [LARGE SCALE GENOMIC DNA]</scope>
    <source>
        <strain evidence="1">NBRC 16408</strain>
    </source>
</reference>
<accession>A0ABQ3WDN3</accession>
<sequence length="58" mass="6541">MPETRVPEQVRNLMLADERSERRTAAIAEDAGRARTAAAVRDQRSIGVTRSRIDVDEF</sequence>
<comment type="caution">
    <text evidence="1">The sequence shown here is derived from an EMBL/GenBank/DDBJ whole genome shotgun (WGS) entry which is preliminary data.</text>
</comment>
<proteinExistence type="predicted"/>
<evidence type="ECO:0000313" key="1">
    <source>
        <dbReference type="EMBL" id="GID44709.1"/>
    </source>
</evidence>
<gene>
    <name evidence="1" type="ORF">Aca07nite_19840</name>
</gene>
<protein>
    <submittedName>
        <fullName evidence="1">Uncharacterized protein</fullName>
    </submittedName>
</protein>
<name>A0ABQ3WDN3_9ACTN</name>